<dbReference type="AlphaFoldDB" id="T1E2V7"/>
<organism evidence="1">
    <name type="scientific">Psorophora albipes</name>
    <dbReference type="NCBI Taxonomy" id="869069"/>
    <lineage>
        <taxon>Eukaryota</taxon>
        <taxon>Metazoa</taxon>
        <taxon>Ecdysozoa</taxon>
        <taxon>Arthropoda</taxon>
        <taxon>Hexapoda</taxon>
        <taxon>Insecta</taxon>
        <taxon>Pterygota</taxon>
        <taxon>Neoptera</taxon>
        <taxon>Endopterygota</taxon>
        <taxon>Diptera</taxon>
        <taxon>Nematocera</taxon>
        <taxon>Culicoidea</taxon>
        <taxon>Culicidae</taxon>
        <taxon>Culicinae</taxon>
        <taxon>Aedini</taxon>
        <taxon>Psorophora</taxon>
    </lineage>
</organism>
<reference evidence="1" key="1">
    <citation type="journal article" date="2013" name="BMC Genomics">
        <title>A deep insight into the sialotranscriptome of the mosquito, Psorophora albipes.</title>
        <authorList>
            <person name="Chagas A.C."/>
            <person name="Calvo E."/>
            <person name="Rios-Velasquez C.M."/>
            <person name="Pessoa F.A."/>
            <person name="Medeiros J.F."/>
            <person name="Ribeiro J.M."/>
        </authorList>
    </citation>
    <scope>NUCLEOTIDE SEQUENCE</scope>
</reference>
<protein>
    <submittedName>
        <fullName evidence="1">Putative secreted protein</fullName>
    </submittedName>
</protein>
<sequence>MLCYAIFSLFKIVFLFQRGRGEILALIFGKFQFMFLISRSFWKTISKDVTFLTIKFCKAEPFCRKNKLSDQLDFAS</sequence>
<proteinExistence type="evidence at transcript level"/>
<name>T1E2V7_9DIPT</name>
<accession>T1E2V7</accession>
<evidence type="ECO:0000313" key="1">
    <source>
        <dbReference type="EMBL" id="JAA94493.1"/>
    </source>
</evidence>
<dbReference type="EMBL" id="GALA01000359">
    <property type="protein sequence ID" value="JAA94493.1"/>
    <property type="molecule type" value="mRNA"/>
</dbReference>